<comment type="caution">
    <text evidence="9">The sequence shown here is derived from an EMBL/GenBank/DDBJ whole genome shotgun (WGS) entry which is preliminary data.</text>
</comment>
<dbReference type="GO" id="GO:0005783">
    <property type="term" value="C:endoplasmic reticulum"/>
    <property type="evidence" value="ECO:0007669"/>
    <property type="project" value="TreeGrafter"/>
</dbReference>
<evidence type="ECO:0000313" key="9">
    <source>
        <dbReference type="EMBL" id="OMJ90271.1"/>
    </source>
</evidence>
<organism evidence="9 10">
    <name type="scientific">Stentor coeruleus</name>
    <dbReference type="NCBI Taxonomy" id="5963"/>
    <lineage>
        <taxon>Eukaryota</taxon>
        <taxon>Sar</taxon>
        <taxon>Alveolata</taxon>
        <taxon>Ciliophora</taxon>
        <taxon>Postciliodesmatophora</taxon>
        <taxon>Heterotrichea</taxon>
        <taxon>Heterotrichida</taxon>
        <taxon>Stentoridae</taxon>
        <taxon>Stentor</taxon>
    </lineage>
</organism>
<comment type="catalytic activity">
    <reaction evidence="7">
        <text>L-cysteinyl-[protein] + hexadecanoyl-CoA = S-hexadecanoyl-L-cysteinyl-[protein] + CoA</text>
        <dbReference type="Rhea" id="RHEA:36683"/>
        <dbReference type="Rhea" id="RHEA-COMP:10131"/>
        <dbReference type="Rhea" id="RHEA-COMP:11032"/>
        <dbReference type="ChEBI" id="CHEBI:29950"/>
        <dbReference type="ChEBI" id="CHEBI:57287"/>
        <dbReference type="ChEBI" id="CHEBI:57379"/>
        <dbReference type="ChEBI" id="CHEBI:74151"/>
        <dbReference type="EC" id="2.3.1.225"/>
    </reaction>
</comment>
<keyword evidence="10" id="KW-1185">Reference proteome</keyword>
<feature type="transmembrane region" description="Helical" evidence="7">
    <location>
        <begin position="193"/>
        <end position="219"/>
    </location>
</feature>
<dbReference type="Pfam" id="PF01529">
    <property type="entry name" value="DHHC"/>
    <property type="match status" value="1"/>
</dbReference>
<keyword evidence="3 7" id="KW-0812">Transmembrane</keyword>
<evidence type="ECO:0000256" key="6">
    <source>
        <dbReference type="ARBA" id="ARBA00023315"/>
    </source>
</evidence>
<feature type="transmembrane region" description="Helical" evidence="7">
    <location>
        <begin position="21"/>
        <end position="40"/>
    </location>
</feature>
<dbReference type="Proteomes" id="UP000187209">
    <property type="component" value="Unassembled WGS sequence"/>
</dbReference>
<evidence type="ECO:0000256" key="1">
    <source>
        <dbReference type="ARBA" id="ARBA00004141"/>
    </source>
</evidence>
<evidence type="ECO:0000313" key="10">
    <source>
        <dbReference type="Proteomes" id="UP000187209"/>
    </source>
</evidence>
<dbReference type="GO" id="GO:0005794">
    <property type="term" value="C:Golgi apparatus"/>
    <property type="evidence" value="ECO:0007669"/>
    <property type="project" value="TreeGrafter"/>
</dbReference>
<dbReference type="PROSITE" id="PS50216">
    <property type="entry name" value="DHHC"/>
    <property type="match status" value="1"/>
</dbReference>
<dbReference type="PANTHER" id="PTHR22883">
    <property type="entry name" value="ZINC FINGER DHHC DOMAIN CONTAINING PROTEIN"/>
    <property type="match status" value="1"/>
</dbReference>
<accession>A0A1R2CMP8</accession>
<dbReference type="EMBL" id="MPUH01000106">
    <property type="protein sequence ID" value="OMJ90271.1"/>
    <property type="molecule type" value="Genomic_DNA"/>
</dbReference>
<dbReference type="InterPro" id="IPR001594">
    <property type="entry name" value="Palmitoyltrfase_DHHC"/>
</dbReference>
<keyword evidence="6 7" id="KW-0012">Acyltransferase</keyword>
<proteinExistence type="inferred from homology"/>
<dbReference type="GO" id="GO:0019706">
    <property type="term" value="F:protein-cysteine S-palmitoyltransferase activity"/>
    <property type="evidence" value="ECO:0007669"/>
    <property type="project" value="UniProtKB-EC"/>
</dbReference>
<dbReference type="OrthoDB" id="1924421at2759"/>
<evidence type="ECO:0000259" key="8">
    <source>
        <dbReference type="Pfam" id="PF01529"/>
    </source>
</evidence>
<evidence type="ECO:0000256" key="7">
    <source>
        <dbReference type="RuleBase" id="RU079119"/>
    </source>
</evidence>
<dbReference type="InterPro" id="IPR039859">
    <property type="entry name" value="PFA4/ZDH16/20/ERF2-like"/>
</dbReference>
<gene>
    <name evidence="9" type="ORF">SteCoe_7382</name>
</gene>
<dbReference type="AlphaFoldDB" id="A0A1R2CMP8"/>
<comment type="similarity">
    <text evidence="7">Belongs to the DHHC palmitoyltransferase family.</text>
</comment>
<reference evidence="9 10" key="1">
    <citation type="submission" date="2016-11" db="EMBL/GenBank/DDBJ databases">
        <title>The macronuclear genome of Stentor coeruleus: a giant cell with tiny introns.</title>
        <authorList>
            <person name="Slabodnick M."/>
            <person name="Ruby J.G."/>
            <person name="Reiff S.B."/>
            <person name="Swart E.C."/>
            <person name="Gosai S."/>
            <person name="Prabakaran S."/>
            <person name="Witkowska E."/>
            <person name="Larue G.E."/>
            <person name="Fisher S."/>
            <person name="Freeman R.M."/>
            <person name="Gunawardena J."/>
            <person name="Chu W."/>
            <person name="Stover N.A."/>
            <person name="Gregory B.D."/>
            <person name="Nowacki M."/>
            <person name="Derisi J."/>
            <person name="Roy S.W."/>
            <person name="Marshall W.F."/>
            <person name="Sood P."/>
        </authorList>
    </citation>
    <scope>NUCLEOTIDE SEQUENCE [LARGE SCALE GENOMIC DNA]</scope>
    <source>
        <strain evidence="9">WM001</strain>
    </source>
</reference>
<evidence type="ECO:0000256" key="2">
    <source>
        <dbReference type="ARBA" id="ARBA00022679"/>
    </source>
</evidence>
<evidence type="ECO:0000256" key="4">
    <source>
        <dbReference type="ARBA" id="ARBA00022989"/>
    </source>
</evidence>
<name>A0A1R2CMP8_9CILI</name>
<protein>
    <recommendedName>
        <fullName evidence="7">Palmitoyltransferase</fullName>
        <ecNumber evidence="7">2.3.1.225</ecNumber>
    </recommendedName>
</protein>
<comment type="domain">
    <text evidence="7">The DHHC domain is required for palmitoyltransferase activity.</text>
</comment>
<evidence type="ECO:0000256" key="3">
    <source>
        <dbReference type="ARBA" id="ARBA00022692"/>
    </source>
</evidence>
<sequence>MKSNTFQRKHGFQRPFHSLQIFSWFSCIYNNLTYTIFIIPEHSYPEIIILSVIYIILLFLLILLWYKVSRSDPTDPITILYKKESDQVILQDYEEKNERHCSICNCPVYKTSKHCMRCSRCTIGFDHHCKWVNNCIGVQNYKEFFAFIVVVQFIHILMTVDIAFIGTQMILNENSVVSGYKKAGEKFFYFEEALIMIALVLCTLATIFITKLVFFHVYISIKGITTYQYILSTMKNVEKEKDLDDLSENRLMKNDSMEKNKKCCGINNFNAPENSLNQTVVVKNSASV</sequence>
<dbReference type="PROSITE" id="PS51257">
    <property type="entry name" value="PROKAR_LIPOPROTEIN"/>
    <property type="match status" value="1"/>
</dbReference>
<dbReference type="PANTHER" id="PTHR22883:SF306">
    <property type="entry name" value="PROTEIN S-ACYLTRANSFERASE 18"/>
    <property type="match status" value="1"/>
</dbReference>
<feature type="transmembrane region" description="Helical" evidence="7">
    <location>
        <begin position="46"/>
        <end position="66"/>
    </location>
</feature>
<dbReference type="GO" id="GO:0006612">
    <property type="term" value="P:protein targeting to membrane"/>
    <property type="evidence" value="ECO:0007669"/>
    <property type="project" value="TreeGrafter"/>
</dbReference>
<dbReference type="EC" id="2.3.1.225" evidence="7"/>
<feature type="domain" description="Palmitoyltransferase DHHC" evidence="8">
    <location>
        <begin position="95"/>
        <end position="230"/>
    </location>
</feature>
<feature type="transmembrane region" description="Helical" evidence="7">
    <location>
        <begin position="144"/>
        <end position="171"/>
    </location>
</feature>
<comment type="subcellular location">
    <subcellularLocation>
        <location evidence="1">Membrane</location>
        <topology evidence="1">Multi-pass membrane protein</topology>
    </subcellularLocation>
</comment>
<keyword evidence="2 7" id="KW-0808">Transferase</keyword>
<keyword evidence="5 7" id="KW-0472">Membrane</keyword>
<dbReference type="GO" id="GO:0016020">
    <property type="term" value="C:membrane"/>
    <property type="evidence" value="ECO:0007669"/>
    <property type="project" value="UniProtKB-SubCell"/>
</dbReference>
<keyword evidence="4 7" id="KW-1133">Transmembrane helix</keyword>
<evidence type="ECO:0000256" key="5">
    <source>
        <dbReference type="ARBA" id="ARBA00023136"/>
    </source>
</evidence>